<evidence type="ECO:0000256" key="8">
    <source>
        <dbReference type="HAMAP-Rule" id="MF_00238"/>
    </source>
</evidence>
<dbReference type="InterPro" id="IPR027417">
    <property type="entry name" value="P-loop_NTPase"/>
</dbReference>
<feature type="binding site" evidence="8">
    <location>
        <begin position="26"/>
        <end position="34"/>
    </location>
    <ligand>
        <name>ATP</name>
        <dbReference type="ChEBI" id="CHEBI:30616"/>
    </ligand>
</feature>
<proteinExistence type="inferred from homology"/>
<accession>A0A4Y6U8E8</accession>
<dbReference type="SUPFAM" id="SSF52540">
    <property type="entry name" value="P-loop containing nucleoside triphosphate hydrolases"/>
    <property type="match status" value="1"/>
</dbReference>
<keyword evidence="2 8" id="KW-0808">Transferase</keyword>
<evidence type="ECO:0000256" key="7">
    <source>
        <dbReference type="ARBA" id="ARBA00048478"/>
    </source>
</evidence>
<dbReference type="EC" id="2.7.4.25" evidence="8"/>
<dbReference type="InterPro" id="IPR003136">
    <property type="entry name" value="Cytidylate_kin"/>
</dbReference>
<dbReference type="AlphaFoldDB" id="A0A4Y6U8E8"/>
<dbReference type="NCBIfam" id="TIGR00017">
    <property type="entry name" value="cmk"/>
    <property type="match status" value="1"/>
</dbReference>
<dbReference type="HAMAP" id="MF_00238">
    <property type="entry name" value="Cytidyl_kinase_type1"/>
    <property type="match status" value="1"/>
</dbReference>
<keyword evidence="3 8" id="KW-0547">Nucleotide-binding</keyword>
<organism evidence="10 11">
    <name type="scientific">Formicincola oecophyllae</name>
    <dbReference type="NCBI Taxonomy" id="2558361"/>
    <lineage>
        <taxon>Bacteria</taxon>
        <taxon>Pseudomonadati</taxon>
        <taxon>Pseudomonadota</taxon>
        <taxon>Alphaproteobacteria</taxon>
        <taxon>Acetobacterales</taxon>
        <taxon>Acetobacteraceae</taxon>
        <taxon>Formicincola</taxon>
    </lineage>
</organism>
<dbReference type="GO" id="GO:0036430">
    <property type="term" value="F:CMP kinase activity"/>
    <property type="evidence" value="ECO:0007669"/>
    <property type="project" value="RHEA"/>
</dbReference>
<dbReference type="EMBL" id="CP038231">
    <property type="protein sequence ID" value="QDH13642.1"/>
    <property type="molecule type" value="Genomic_DNA"/>
</dbReference>
<evidence type="ECO:0000313" key="11">
    <source>
        <dbReference type="Proteomes" id="UP000318709"/>
    </source>
</evidence>
<sequence>MTGPSSKAGRAGTASPAKRLVIAVDGPAAAGKGTLAQALAQFLGLPYLDTGLFYRATARLALDAGAPLEEAVRFAEQLEGADLVRPDLRTPDVDQAASFVARQPKVRAALLQRQRDFAAATGAVLDGRDIGTVVLPDADVKFFVTASPEERARRRYRQRHGCNPQETATLAAEVEAIKQRDSQDENRATAPLRPAVDAHHIMTDGLDAAGVLKVVVAHLEKRGLLDPT</sequence>
<feature type="domain" description="Cytidylate kinase" evidence="9">
    <location>
        <begin position="22"/>
        <end position="219"/>
    </location>
</feature>
<dbReference type="InterPro" id="IPR011994">
    <property type="entry name" value="Cytidylate_kinase_dom"/>
</dbReference>
<evidence type="ECO:0000256" key="2">
    <source>
        <dbReference type="ARBA" id="ARBA00022679"/>
    </source>
</evidence>
<evidence type="ECO:0000259" key="9">
    <source>
        <dbReference type="Pfam" id="PF02224"/>
    </source>
</evidence>
<dbReference type="Proteomes" id="UP000318709">
    <property type="component" value="Chromosome"/>
</dbReference>
<protein>
    <recommendedName>
        <fullName evidence="8">Cytidylate kinase</fullName>
        <shortName evidence="8">CK</shortName>
        <ecNumber evidence="8">2.7.4.25</ecNumber>
    </recommendedName>
    <alternativeName>
        <fullName evidence="8">Cytidine monophosphate kinase</fullName>
        <shortName evidence="8">CMP kinase</shortName>
    </alternativeName>
</protein>
<evidence type="ECO:0000256" key="3">
    <source>
        <dbReference type="ARBA" id="ARBA00022741"/>
    </source>
</evidence>
<keyword evidence="8" id="KW-0963">Cytoplasm</keyword>
<dbReference type="CDD" id="cd02020">
    <property type="entry name" value="CMPK"/>
    <property type="match status" value="1"/>
</dbReference>
<name>A0A4Y6U8E8_9PROT</name>
<dbReference type="GO" id="GO:0005524">
    <property type="term" value="F:ATP binding"/>
    <property type="evidence" value="ECO:0007669"/>
    <property type="project" value="UniProtKB-UniRule"/>
</dbReference>
<gene>
    <name evidence="8" type="primary">cmk</name>
    <name evidence="10" type="ORF">E3E12_04930</name>
</gene>
<dbReference type="Gene3D" id="3.40.50.300">
    <property type="entry name" value="P-loop containing nucleotide triphosphate hydrolases"/>
    <property type="match status" value="1"/>
</dbReference>
<evidence type="ECO:0000256" key="4">
    <source>
        <dbReference type="ARBA" id="ARBA00022777"/>
    </source>
</evidence>
<keyword evidence="4 8" id="KW-0418">Kinase</keyword>
<dbReference type="RefSeq" id="WP_141443350.1">
    <property type="nucleotide sequence ID" value="NZ_CP038231.1"/>
</dbReference>
<evidence type="ECO:0000313" key="10">
    <source>
        <dbReference type="EMBL" id="QDH13642.1"/>
    </source>
</evidence>
<evidence type="ECO:0000256" key="1">
    <source>
        <dbReference type="ARBA" id="ARBA00009427"/>
    </source>
</evidence>
<dbReference type="CDD" id="cd02019">
    <property type="entry name" value="NK"/>
    <property type="match status" value="1"/>
</dbReference>
<keyword evidence="11" id="KW-1185">Reference proteome</keyword>
<dbReference type="Pfam" id="PF02224">
    <property type="entry name" value="Cytidylate_kin"/>
    <property type="match status" value="1"/>
</dbReference>
<dbReference type="GO" id="GO:0036431">
    <property type="term" value="F:dCMP kinase activity"/>
    <property type="evidence" value="ECO:0007669"/>
    <property type="project" value="InterPro"/>
</dbReference>
<evidence type="ECO:0000256" key="5">
    <source>
        <dbReference type="ARBA" id="ARBA00022840"/>
    </source>
</evidence>
<comment type="catalytic activity">
    <reaction evidence="7 8">
        <text>CMP + ATP = CDP + ADP</text>
        <dbReference type="Rhea" id="RHEA:11600"/>
        <dbReference type="ChEBI" id="CHEBI:30616"/>
        <dbReference type="ChEBI" id="CHEBI:58069"/>
        <dbReference type="ChEBI" id="CHEBI:60377"/>
        <dbReference type="ChEBI" id="CHEBI:456216"/>
        <dbReference type="EC" id="2.7.4.25"/>
    </reaction>
</comment>
<dbReference type="GO" id="GO:0006220">
    <property type="term" value="P:pyrimidine nucleotide metabolic process"/>
    <property type="evidence" value="ECO:0007669"/>
    <property type="project" value="UniProtKB-UniRule"/>
</dbReference>
<comment type="catalytic activity">
    <reaction evidence="6 8">
        <text>dCMP + ATP = dCDP + ADP</text>
        <dbReference type="Rhea" id="RHEA:25094"/>
        <dbReference type="ChEBI" id="CHEBI:30616"/>
        <dbReference type="ChEBI" id="CHEBI:57566"/>
        <dbReference type="ChEBI" id="CHEBI:58593"/>
        <dbReference type="ChEBI" id="CHEBI:456216"/>
        <dbReference type="EC" id="2.7.4.25"/>
    </reaction>
</comment>
<comment type="subcellular location">
    <subcellularLocation>
        <location evidence="8">Cytoplasm</location>
    </subcellularLocation>
</comment>
<reference evidence="10 11" key="1">
    <citation type="submission" date="2019-03" db="EMBL/GenBank/DDBJ databases">
        <title>The complete genome sequence of Swingsia_sp. F3b2 LMG30590(T).</title>
        <authorList>
            <person name="Chua K.-O."/>
            <person name="Chan K.-G."/>
            <person name="See-Too W.-S."/>
        </authorList>
    </citation>
    <scope>NUCLEOTIDE SEQUENCE [LARGE SCALE GENOMIC DNA]</scope>
    <source>
        <strain evidence="10 11">F3b2</strain>
    </source>
</reference>
<dbReference type="KEGG" id="swf:E3E12_04930"/>
<comment type="similarity">
    <text evidence="1 8">Belongs to the cytidylate kinase family. Type 1 subfamily.</text>
</comment>
<dbReference type="GO" id="GO:0005737">
    <property type="term" value="C:cytoplasm"/>
    <property type="evidence" value="ECO:0007669"/>
    <property type="project" value="UniProtKB-SubCell"/>
</dbReference>
<evidence type="ECO:0000256" key="6">
    <source>
        <dbReference type="ARBA" id="ARBA00047615"/>
    </source>
</evidence>
<keyword evidence="5 8" id="KW-0067">ATP-binding</keyword>
<dbReference type="OrthoDB" id="9807434at2"/>